<keyword evidence="5" id="KW-0378">Hydrolase</keyword>
<protein>
    <submittedName>
        <fullName evidence="5">Restriction endonuclease subunit S</fullName>
    </submittedName>
</protein>
<keyword evidence="5" id="KW-0255">Endonuclease</keyword>
<dbReference type="GO" id="GO:0003677">
    <property type="term" value="F:DNA binding"/>
    <property type="evidence" value="ECO:0007669"/>
    <property type="project" value="UniProtKB-KW"/>
</dbReference>
<dbReference type="Pfam" id="PF01420">
    <property type="entry name" value="Methylase_S"/>
    <property type="match status" value="1"/>
</dbReference>
<feature type="domain" description="Type I restriction modification DNA specificity" evidence="4">
    <location>
        <begin position="2"/>
        <end position="183"/>
    </location>
</feature>
<evidence type="ECO:0000256" key="2">
    <source>
        <dbReference type="ARBA" id="ARBA00022747"/>
    </source>
</evidence>
<dbReference type="InterPro" id="IPR000055">
    <property type="entry name" value="Restrct_endonuc_typeI_TRD"/>
</dbReference>
<gene>
    <name evidence="5" type="ORF">DW079_12110</name>
</gene>
<evidence type="ECO:0000256" key="1">
    <source>
        <dbReference type="ARBA" id="ARBA00010923"/>
    </source>
</evidence>
<keyword evidence="5" id="KW-0540">Nuclease</keyword>
<organism evidence="5 6">
    <name type="scientific">Segatella copri</name>
    <dbReference type="NCBI Taxonomy" id="165179"/>
    <lineage>
        <taxon>Bacteria</taxon>
        <taxon>Pseudomonadati</taxon>
        <taxon>Bacteroidota</taxon>
        <taxon>Bacteroidia</taxon>
        <taxon>Bacteroidales</taxon>
        <taxon>Prevotellaceae</taxon>
        <taxon>Segatella</taxon>
    </lineage>
</organism>
<dbReference type="CDD" id="cd16961">
    <property type="entry name" value="RMtype1_S_TRD-CR_like"/>
    <property type="match status" value="1"/>
</dbReference>
<reference evidence="5 6" key="1">
    <citation type="submission" date="2018-08" db="EMBL/GenBank/DDBJ databases">
        <title>A genome reference for cultivated species of the human gut microbiota.</title>
        <authorList>
            <person name="Zou Y."/>
            <person name="Xue W."/>
            <person name="Luo G."/>
        </authorList>
    </citation>
    <scope>NUCLEOTIDE SEQUENCE [LARGE SCALE GENOMIC DNA]</scope>
    <source>
        <strain evidence="5 6">AF46-2NS</strain>
    </source>
</reference>
<dbReference type="SUPFAM" id="SSF116734">
    <property type="entry name" value="DNA methylase specificity domain"/>
    <property type="match status" value="2"/>
</dbReference>
<dbReference type="EMBL" id="QRNB01000075">
    <property type="protein sequence ID" value="RHK08835.1"/>
    <property type="molecule type" value="Genomic_DNA"/>
</dbReference>
<evidence type="ECO:0000259" key="4">
    <source>
        <dbReference type="Pfam" id="PF01420"/>
    </source>
</evidence>
<proteinExistence type="inferred from homology"/>
<dbReference type="InterPro" id="IPR052021">
    <property type="entry name" value="Type-I_RS_S_subunit"/>
</dbReference>
<dbReference type="Gene3D" id="3.90.220.20">
    <property type="entry name" value="DNA methylase specificity domains"/>
    <property type="match status" value="2"/>
</dbReference>
<dbReference type="PANTHER" id="PTHR30408">
    <property type="entry name" value="TYPE-1 RESTRICTION ENZYME ECOKI SPECIFICITY PROTEIN"/>
    <property type="match status" value="1"/>
</dbReference>
<dbReference type="Proteomes" id="UP000286211">
    <property type="component" value="Unassembled WGS sequence"/>
</dbReference>
<comment type="caution">
    <text evidence="5">The sequence shown here is derived from an EMBL/GenBank/DDBJ whole genome shotgun (WGS) entry which is preliminary data.</text>
</comment>
<evidence type="ECO:0000313" key="5">
    <source>
        <dbReference type="EMBL" id="RHK08835.1"/>
    </source>
</evidence>
<evidence type="ECO:0000313" key="6">
    <source>
        <dbReference type="Proteomes" id="UP000286211"/>
    </source>
</evidence>
<accession>A0A3R6IKR3</accession>
<dbReference type="InterPro" id="IPR044946">
    <property type="entry name" value="Restrct_endonuc_typeI_TRD_sf"/>
</dbReference>
<evidence type="ECO:0000256" key="3">
    <source>
        <dbReference type="ARBA" id="ARBA00023125"/>
    </source>
</evidence>
<keyword evidence="2" id="KW-0680">Restriction system</keyword>
<sequence>MEWKEVRLGDIADVQTGPFGSQLHKSDYIAEGIPCIMPTNIGSHLNFIVDGIAHVSEVDANRLSRHLTEFGDIIYARRGDIEKCAYVTTNEEKWLCGTGCLKIRCNNGVNSRFIAYQLSTAECKKWITGNAVGTTMLNLSKGILSNLPLLVPSHEDQRRIASILSSLDRKIELNNKINADLEEMAQAIFKNWFVDFEPFKDGKFVDSELGMIPEGWKVGTLGDITNNKSAKVKERNDVKVLSPVTSGELVLSEEYFTKQVFSSSIAKYKIVNKGDFAYNPARVNIGSLGRNEFDFYGCVSPVYVVFSVLEGYENYFDLFRKTDFFKDSVASLAIGGVRQSLSYDDLSLIETIIPSKNIVEKFNNLYNQMKKTIKANKLENSRLSLLRDTLLPRLMSGELEVPE</sequence>
<dbReference type="PANTHER" id="PTHR30408:SF13">
    <property type="entry name" value="TYPE I RESTRICTION ENZYME HINDI SPECIFICITY SUBUNIT"/>
    <property type="match status" value="1"/>
</dbReference>
<dbReference type="GO" id="GO:0009307">
    <property type="term" value="P:DNA restriction-modification system"/>
    <property type="evidence" value="ECO:0007669"/>
    <property type="project" value="UniProtKB-KW"/>
</dbReference>
<name>A0A3R6IKR3_9BACT</name>
<dbReference type="GO" id="GO:0004519">
    <property type="term" value="F:endonuclease activity"/>
    <property type="evidence" value="ECO:0007669"/>
    <property type="project" value="UniProtKB-KW"/>
</dbReference>
<keyword evidence="3" id="KW-0238">DNA-binding</keyword>
<comment type="similarity">
    <text evidence="1">Belongs to the type-I restriction system S methylase family.</text>
</comment>
<dbReference type="AlphaFoldDB" id="A0A3R6IKR3"/>